<dbReference type="Proteomes" id="UP000247702">
    <property type="component" value="Unassembled WGS sequence"/>
</dbReference>
<keyword evidence="5" id="KW-0808">Transferase</keyword>
<evidence type="ECO:0000259" key="3">
    <source>
        <dbReference type="PROSITE" id="PS50011"/>
    </source>
</evidence>
<evidence type="ECO:0000313" key="4">
    <source>
        <dbReference type="EMBL" id="GBC02121.1"/>
    </source>
</evidence>
<keyword evidence="6" id="KW-1185">Reference proteome</keyword>
<protein>
    <submittedName>
        <fullName evidence="5">Kinase-like domain-containing protein</fullName>
    </submittedName>
</protein>
<proteinExistence type="predicted"/>
<dbReference type="PANTHER" id="PTHR44329">
    <property type="entry name" value="SERINE/THREONINE-PROTEIN KINASE TNNI3K-RELATED"/>
    <property type="match status" value="1"/>
</dbReference>
<dbReference type="Proteomes" id="UP000615446">
    <property type="component" value="Unassembled WGS sequence"/>
</dbReference>
<feature type="domain" description="Protein kinase" evidence="3">
    <location>
        <begin position="1"/>
        <end position="202"/>
    </location>
</feature>
<dbReference type="GO" id="GO:0004672">
    <property type="term" value="F:protein kinase activity"/>
    <property type="evidence" value="ECO:0007669"/>
    <property type="project" value="InterPro"/>
</dbReference>
<organism evidence="4 6">
    <name type="scientific">Rhizophagus clarus</name>
    <dbReference type="NCBI Taxonomy" id="94130"/>
    <lineage>
        <taxon>Eukaryota</taxon>
        <taxon>Fungi</taxon>
        <taxon>Fungi incertae sedis</taxon>
        <taxon>Mucoromycota</taxon>
        <taxon>Glomeromycotina</taxon>
        <taxon>Glomeromycetes</taxon>
        <taxon>Glomerales</taxon>
        <taxon>Glomeraceae</taxon>
        <taxon>Rhizophagus</taxon>
    </lineage>
</organism>
<dbReference type="PRINTS" id="PR00109">
    <property type="entry name" value="TYRKINASE"/>
</dbReference>
<reference evidence="4 6" key="1">
    <citation type="submission" date="2017-11" db="EMBL/GenBank/DDBJ databases">
        <title>The genome of Rhizophagus clarus HR1 reveals common genetic basis of auxotrophy among arbuscular mycorrhizal fungi.</title>
        <authorList>
            <person name="Kobayashi Y."/>
        </authorList>
    </citation>
    <scope>NUCLEOTIDE SEQUENCE [LARGE SCALE GENOMIC DNA]</scope>
    <source>
        <strain evidence="4 6">HR1</strain>
    </source>
</reference>
<reference evidence="5" key="2">
    <citation type="submission" date="2019-10" db="EMBL/GenBank/DDBJ databases">
        <title>Conservation and host-specific expression of non-tandemly repeated heterogenous ribosome RNA gene in arbuscular mycorrhizal fungi.</title>
        <authorList>
            <person name="Maeda T."/>
            <person name="Kobayashi Y."/>
            <person name="Nakagawa T."/>
            <person name="Ezawa T."/>
            <person name="Yamaguchi K."/>
            <person name="Bino T."/>
            <person name="Nishimoto Y."/>
            <person name="Shigenobu S."/>
            <person name="Kawaguchi M."/>
        </authorList>
    </citation>
    <scope>NUCLEOTIDE SEQUENCE</scope>
    <source>
        <strain evidence="5">HR1</strain>
    </source>
</reference>
<dbReference type="EMBL" id="BLAL01000215">
    <property type="protein sequence ID" value="GES92444.1"/>
    <property type="molecule type" value="Genomic_DNA"/>
</dbReference>
<evidence type="ECO:0000313" key="6">
    <source>
        <dbReference type="Proteomes" id="UP000247702"/>
    </source>
</evidence>
<dbReference type="GO" id="GO:0097527">
    <property type="term" value="P:necroptotic signaling pathway"/>
    <property type="evidence" value="ECO:0007669"/>
    <property type="project" value="TreeGrafter"/>
</dbReference>
<dbReference type="InterPro" id="IPR011009">
    <property type="entry name" value="Kinase-like_dom_sf"/>
</dbReference>
<dbReference type="SUPFAM" id="SSF56112">
    <property type="entry name" value="Protein kinase-like (PK-like)"/>
    <property type="match status" value="1"/>
</dbReference>
<name>A0A2Z6RJ50_9GLOM</name>
<keyword evidence="1" id="KW-0547">Nucleotide-binding</keyword>
<dbReference type="InterPro" id="IPR051681">
    <property type="entry name" value="Ser/Thr_Kinases-Pseudokinases"/>
</dbReference>
<sequence>MVLQYADGGNLRDYLKNNHLSLKWSDKYRIALEISKGLLCLHTENIVHRDLHSKNVLVHRDGMLIADFGLSKEESLMKSNSLLRGIPAYIDPQCHKKKGYKRSKASDIFSFGVLLWEISCGKIPFAELSEFMIMSNLVNGVREQRVNPTPDEYFDLYTKCWDDNPEIRPNIDEIVKFLDISLHNQKLTSLPKLPPIITHPTLLPKFPTIILQPEFIPLPTSPLPTSPLPTSPHFPQPNTLAPLGQESNSSNFSINDVPELNINNYSINLSDLGYKSDNEVTPFSSRSNSINANSEGL</sequence>
<evidence type="ECO:0000256" key="2">
    <source>
        <dbReference type="ARBA" id="ARBA00022840"/>
    </source>
</evidence>
<keyword evidence="2" id="KW-0067">ATP-binding</keyword>
<evidence type="ECO:0000256" key="1">
    <source>
        <dbReference type="ARBA" id="ARBA00022741"/>
    </source>
</evidence>
<dbReference type="InterPro" id="IPR001245">
    <property type="entry name" value="Ser-Thr/Tyr_kinase_cat_dom"/>
</dbReference>
<dbReference type="GO" id="GO:0005524">
    <property type="term" value="F:ATP binding"/>
    <property type="evidence" value="ECO:0007669"/>
    <property type="project" value="UniProtKB-KW"/>
</dbReference>
<dbReference type="PANTHER" id="PTHR44329:SF298">
    <property type="entry name" value="MIXED LINEAGE KINASE DOMAIN-LIKE PROTEIN"/>
    <property type="match status" value="1"/>
</dbReference>
<comment type="caution">
    <text evidence="4">The sequence shown here is derived from an EMBL/GenBank/DDBJ whole genome shotgun (WGS) entry which is preliminary data.</text>
</comment>
<dbReference type="OrthoDB" id="4062651at2759"/>
<dbReference type="Pfam" id="PF07714">
    <property type="entry name" value="PK_Tyr_Ser-Thr"/>
    <property type="match status" value="1"/>
</dbReference>
<dbReference type="AlphaFoldDB" id="A0A2Z6RJ50"/>
<dbReference type="PROSITE" id="PS50011">
    <property type="entry name" value="PROTEIN_KINASE_DOM"/>
    <property type="match status" value="1"/>
</dbReference>
<accession>A0A2Z6RJ50</accession>
<dbReference type="EMBL" id="BEXD01003811">
    <property type="protein sequence ID" value="GBC02121.1"/>
    <property type="molecule type" value="Genomic_DNA"/>
</dbReference>
<dbReference type="STRING" id="94130.A0A2Z6RJ50"/>
<dbReference type="Gene3D" id="1.10.510.10">
    <property type="entry name" value="Transferase(Phosphotransferase) domain 1"/>
    <property type="match status" value="1"/>
</dbReference>
<keyword evidence="5" id="KW-0418">Kinase</keyword>
<gene>
    <name evidence="5" type="ORF">RCL2_001921900</name>
    <name evidence="4" type="ORF">RclHR1_04460011</name>
</gene>
<dbReference type="InterPro" id="IPR000719">
    <property type="entry name" value="Prot_kinase_dom"/>
</dbReference>
<evidence type="ECO:0000313" key="5">
    <source>
        <dbReference type="EMBL" id="GES92444.1"/>
    </source>
</evidence>